<keyword evidence="3" id="KW-1185">Reference proteome</keyword>
<feature type="region of interest" description="Disordered" evidence="1">
    <location>
        <begin position="68"/>
        <end position="87"/>
    </location>
</feature>
<comment type="caution">
    <text evidence="2">The sequence shown here is derived from an EMBL/GenBank/DDBJ whole genome shotgun (WGS) entry which is preliminary data.</text>
</comment>
<dbReference type="EMBL" id="BOPH01000105">
    <property type="protein sequence ID" value="GIJ72880.1"/>
    <property type="molecule type" value="Genomic_DNA"/>
</dbReference>
<reference evidence="2" key="1">
    <citation type="submission" date="2021-01" db="EMBL/GenBank/DDBJ databases">
        <title>Whole genome shotgun sequence of Virgisporangium ochraceum NBRC 16418.</title>
        <authorList>
            <person name="Komaki H."/>
            <person name="Tamura T."/>
        </authorList>
    </citation>
    <scope>NUCLEOTIDE SEQUENCE</scope>
    <source>
        <strain evidence="2">NBRC 16418</strain>
    </source>
</reference>
<sequence>MNADAVGRHMPAVATLDDLTAMIAADPYGHRYELGPDGVLSITPPADGEHALIATRIMAWLLAAGWPGGRSARSRRRSGCPSPVPTA</sequence>
<organism evidence="2 3">
    <name type="scientific">Virgisporangium ochraceum</name>
    <dbReference type="NCBI Taxonomy" id="65505"/>
    <lineage>
        <taxon>Bacteria</taxon>
        <taxon>Bacillati</taxon>
        <taxon>Actinomycetota</taxon>
        <taxon>Actinomycetes</taxon>
        <taxon>Micromonosporales</taxon>
        <taxon>Micromonosporaceae</taxon>
        <taxon>Virgisporangium</taxon>
    </lineage>
</organism>
<proteinExistence type="predicted"/>
<dbReference type="AlphaFoldDB" id="A0A8J4EER9"/>
<evidence type="ECO:0000256" key="1">
    <source>
        <dbReference type="SAM" id="MobiDB-lite"/>
    </source>
</evidence>
<evidence type="ECO:0000313" key="2">
    <source>
        <dbReference type="EMBL" id="GIJ72880.1"/>
    </source>
</evidence>
<dbReference type="Proteomes" id="UP000635606">
    <property type="component" value="Unassembled WGS sequence"/>
</dbReference>
<accession>A0A8J4EER9</accession>
<evidence type="ECO:0008006" key="4">
    <source>
        <dbReference type="Google" id="ProtNLM"/>
    </source>
</evidence>
<name>A0A8J4EER9_9ACTN</name>
<gene>
    <name evidence="2" type="ORF">Voc01_077970</name>
</gene>
<protein>
    <recommendedName>
        <fullName evidence="4">Restriction endonuclease domain-containing protein</fullName>
    </recommendedName>
</protein>
<evidence type="ECO:0000313" key="3">
    <source>
        <dbReference type="Proteomes" id="UP000635606"/>
    </source>
</evidence>